<feature type="transmembrane region" description="Helical" evidence="1">
    <location>
        <begin position="246"/>
        <end position="269"/>
    </location>
</feature>
<dbReference type="OrthoDB" id="160589at2"/>
<keyword evidence="4" id="KW-1185">Reference proteome</keyword>
<feature type="transmembrane region" description="Helical" evidence="1">
    <location>
        <begin position="326"/>
        <end position="347"/>
    </location>
</feature>
<feature type="domain" description="DUF5671" evidence="2">
    <location>
        <begin position="325"/>
        <end position="465"/>
    </location>
</feature>
<feature type="transmembrane region" description="Helical" evidence="1">
    <location>
        <begin position="123"/>
        <end position="143"/>
    </location>
</feature>
<dbReference type="Proteomes" id="UP000050501">
    <property type="component" value="Unassembled WGS sequence"/>
</dbReference>
<feature type="transmembrane region" description="Helical" evidence="1">
    <location>
        <begin position="289"/>
        <end position="305"/>
    </location>
</feature>
<dbReference type="AlphaFoldDB" id="A0A0P6XN78"/>
<evidence type="ECO:0000313" key="4">
    <source>
        <dbReference type="Proteomes" id="UP000050501"/>
    </source>
</evidence>
<evidence type="ECO:0000256" key="1">
    <source>
        <dbReference type="SAM" id="Phobius"/>
    </source>
</evidence>
<dbReference type="InterPro" id="IPR043728">
    <property type="entry name" value="DUF5671"/>
</dbReference>
<dbReference type="EMBL" id="LGCM01000058">
    <property type="protein sequence ID" value="KPL77931.1"/>
    <property type="molecule type" value="Genomic_DNA"/>
</dbReference>
<feature type="transmembrane region" description="Helical" evidence="1">
    <location>
        <begin position="367"/>
        <end position="383"/>
    </location>
</feature>
<proteinExistence type="predicted"/>
<dbReference type="Pfam" id="PF18920">
    <property type="entry name" value="DUF5671"/>
    <property type="match status" value="3"/>
</dbReference>
<feature type="transmembrane region" description="Helical" evidence="1">
    <location>
        <begin position="169"/>
        <end position="191"/>
    </location>
</feature>
<reference evidence="3 4" key="1">
    <citation type="submission" date="2015-07" db="EMBL/GenBank/DDBJ databases">
        <title>Genome sequence of Levilinea saccharolytica DSM 16555.</title>
        <authorList>
            <person name="Hemp J."/>
            <person name="Ward L.M."/>
            <person name="Pace L.A."/>
            <person name="Fischer W.W."/>
        </authorList>
    </citation>
    <scope>NUCLEOTIDE SEQUENCE [LARGE SCALE GENOMIC DNA]</scope>
    <source>
        <strain evidence="3 4">KIBI-1</strain>
    </source>
</reference>
<feature type="transmembrane region" description="Helical" evidence="1">
    <location>
        <begin position="7"/>
        <end position="28"/>
    </location>
</feature>
<accession>A0A0P6XN78</accession>
<feature type="transmembrane region" description="Helical" evidence="1">
    <location>
        <begin position="412"/>
        <end position="439"/>
    </location>
</feature>
<keyword evidence="1" id="KW-1133">Transmembrane helix</keyword>
<keyword evidence="1" id="KW-0472">Membrane</keyword>
<feature type="transmembrane region" description="Helical" evidence="1">
    <location>
        <begin position="611"/>
        <end position="636"/>
    </location>
</feature>
<feature type="transmembrane region" description="Helical" evidence="1">
    <location>
        <begin position="40"/>
        <end position="62"/>
    </location>
</feature>
<feature type="transmembrane region" description="Helical" evidence="1">
    <location>
        <begin position="82"/>
        <end position="103"/>
    </location>
</feature>
<protein>
    <recommendedName>
        <fullName evidence="2">DUF5671 domain-containing protein</fullName>
    </recommendedName>
</protein>
<dbReference type="RefSeq" id="WP_062416776.1">
    <property type="nucleotide sequence ID" value="NZ_DF967974.1"/>
</dbReference>
<evidence type="ECO:0000259" key="2">
    <source>
        <dbReference type="Pfam" id="PF18920"/>
    </source>
</evidence>
<feature type="transmembrane region" description="Helical" evidence="1">
    <location>
        <begin position="203"/>
        <end position="226"/>
    </location>
</feature>
<sequence length="644" mass="70636">MRTVRRLYFYLIALISLEVIVWGVINLARTLFDVLPLGGVNLLAGGLSLVLVGVPIFGIHWAVVQRDARSDEEEHTSRIRALFLYAARFGLLVPVAQNVLAILNRALITWMGRGLDSPLVGGGQTLADNLAAVAVNLIAWAYIERVLRGDWQAAAPSGELPEVRRVYRYAWGIYSLGLAVFGCQQLIRFIFTTPEGLSDLTAAWLANGIALCAVGAPLFAHAWLVIRRGLDEHPSERRSLLRLGVLFALSWVSLGLGLLSLGNLAASLIRWGLGEANQLELWLNEKANWLAVMIIAGVVWAYFSRQCRQAVRDEGEIRRREGLERLYDSLLSLGGTAATFFSLWGLLSTVTEILINQPATLGGLRDTLSYSLAGLAIGLPLWLRPWGRLQAQARAFGDEGDHARRSVVRKAYLYLVLFASVVGGMAAGGALFFLVLSAVLGSPDPNFWLEFARRAEVLALLLVWLSYHLGALRSDGRAAQQAVHERQALFPVLVIQPQGEDSFNEALTHALQQQAPRLPVTLFKLGVQAFSDEYYQAKAVLLPAALAANPPEALRLWLKEYQGQRVLIPLEAEGWVWPGTPLRSPRELAVETARVVRQMAEGQPVRTAAPLTAWVIVGYVLAGLFGLQMLLVLFGLGMSLLGVD</sequence>
<feature type="domain" description="DUF5671" evidence="2">
    <location>
        <begin position="165"/>
        <end position="298"/>
    </location>
</feature>
<keyword evidence="1" id="KW-0812">Transmembrane</keyword>
<name>A0A0P6XN78_9CHLR</name>
<evidence type="ECO:0000313" key="3">
    <source>
        <dbReference type="EMBL" id="KPL77931.1"/>
    </source>
</evidence>
<dbReference type="STRING" id="229921.ADN01_15230"/>
<organism evidence="3 4">
    <name type="scientific">Levilinea saccharolytica</name>
    <dbReference type="NCBI Taxonomy" id="229921"/>
    <lineage>
        <taxon>Bacteria</taxon>
        <taxon>Bacillati</taxon>
        <taxon>Chloroflexota</taxon>
        <taxon>Anaerolineae</taxon>
        <taxon>Anaerolineales</taxon>
        <taxon>Anaerolineaceae</taxon>
        <taxon>Levilinea</taxon>
    </lineage>
</organism>
<feature type="domain" description="DUF5671" evidence="2">
    <location>
        <begin position="6"/>
        <end position="136"/>
    </location>
</feature>
<feature type="transmembrane region" description="Helical" evidence="1">
    <location>
        <begin position="451"/>
        <end position="470"/>
    </location>
</feature>
<comment type="caution">
    <text evidence="3">The sequence shown here is derived from an EMBL/GenBank/DDBJ whole genome shotgun (WGS) entry which is preliminary data.</text>
</comment>
<gene>
    <name evidence="3" type="ORF">ADN01_15230</name>
</gene>